<evidence type="ECO:0000313" key="3">
    <source>
        <dbReference type="Proteomes" id="UP000602442"/>
    </source>
</evidence>
<feature type="chain" id="PRO_5047052147" evidence="1">
    <location>
        <begin position="21"/>
        <end position="317"/>
    </location>
</feature>
<dbReference type="Pfam" id="PF04338">
    <property type="entry name" value="DUF481"/>
    <property type="match status" value="1"/>
</dbReference>
<accession>A0ABS0N3K1</accession>
<keyword evidence="1" id="KW-0732">Signal</keyword>
<proteinExistence type="predicted"/>
<dbReference type="Proteomes" id="UP000602442">
    <property type="component" value="Unassembled WGS sequence"/>
</dbReference>
<name>A0ABS0N3K1_9SPHN</name>
<dbReference type="EMBL" id="JAEANY010000002">
    <property type="protein sequence ID" value="MBH5322539.1"/>
    <property type="molecule type" value="Genomic_DNA"/>
</dbReference>
<evidence type="ECO:0000256" key="1">
    <source>
        <dbReference type="SAM" id="SignalP"/>
    </source>
</evidence>
<dbReference type="InterPro" id="IPR007433">
    <property type="entry name" value="DUF481"/>
</dbReference>
<organism evidence="2 3">
    <name type="scientific">Aurantiacibacter sediminis</name>
    <dbReference type="NCBI Taxonomy" id="2793064"/>
    <lineage>
        <taxon>Bacteria</taxon>
        <taxon>Pseudomonadati</taxon>
        <taxon>Pseudomonadota</taxon>
        <taxon>Alphaproteobacteria</taxon>
        <taxon>Sphingomonadales</taxon>
        <taxon>Erythrobacteraceae</taxon>
        <taxon>Aurantiacibacter</taxon>
    </lineage>
</organism>
<evidence type="ECO:0000313" key="2">
    <source>
        <dbReference type="EMBL" id="MBH5322539.1"/>
    </source>
</evidence>
<feature type="signal peptide" evidence="1">
    <location>
        <begin position="1"/>
        <end position="20"/>
    </location>
</feature>
<gene>
    <name evidence="2" type="ORF">I5L03_08070</name>
</gene>
<dbReference type="RefSeq" id="WP_197921228.1">
    <property type="nucleotide sequence ID" value="NZ_CAWPTA010000007.1"/>
</dbReference>
<reference evidence="2 3" key="1">
    <citation type="submission" date="2020-11" db="EMBL/GenBank/DDBJ databases">
        <title>Erythrobacter sediminis sp. nov., a marine bacterium from a tidal flat of Garorim Bay.</title>
        <authorList>
            <person name="Kim D."/>
            <person name="Yoo Y."/>
            <person name="Kim J.-J."/>
        </authorList>
    </citation>
    <scope>NUCLEOTIDE SEQUENCE [LARGE SCALE GENOMIC DNA]</scope>
    <source>
        <strain evidence="2 3">JGD-13</strain>
    </source>
</reference>
<sequence>MTKQPLYALALLVLASPAAAQDDQLPDAARAMIDAAIANGDADDVQAVMNAARAAFPEERAQIDAIWTDYQEQQAALAAETAAAEEAEIRQAGLLDNWSGQGQIGGFQSTGNSDEFGVTAALQLEREGIDWEHRLRAAADYRRAEGVTSREQFQILYEPRYQINERLFAFGLAQFERDSRQGFSARYSASGGLGYRVIDSDAVEFSVKAGPAYRVTEFVDGTSTSRLAGLVGLDFDWQVSDSIKFTQDANSTVETGGEALLIVDGSNTSLSAVTGIEAGISDSLTARVSWTIEYDSNPPAGAVSTDTLTRFTLIYGF</sequence>
<comment type="caution">
    <text evidence="2">The sequence shown here is derived from an EMBL/GenBank/DDBJ whole genome shotgun (WGS) entry which is preliminary data.</text>
</comment>
<keyword evidence="3" id="KW-1185">Reference proteome</keyword>
<protein>
    <submittedName>
        <fullName evidence="2">DUF481 domain-containing protein</fullName>
    </submittedName>
</protein>